<sequence length="89" mass="10972">MALFPFILVQKSNPSKILVNHERIHLRQQIELGIVFFYLWYLINYGINRLKGMPHNKAYHQIIFEREAYQEDENLQYLTKRKWLAFLRY</sequence>
<gene>
    <name evidence="1" type="ORF">QM524_22530</name>
</gene>
<dbReference type="EMBL" id="JASHIF010000025">
    <property type="protein sequence ID" value="MDI9862017.1"/>
    <property type="molecule type" value="Genomic_DNA"/>
</dbReference>
<name>A0ABT6YF02_9BACT</name>
<dbReference type="Proteomes" id="UP001236507">
    <property type="component" value="Unassembled WGS sequence"/>
</dbReference>
<evidence type="ECO:0008006" key="3">
    <source>
        <dbReference type="Google" id="ProtNLM"/>
    </source>
</evidence>
<reference evidence="1 2" key="1">
    <citation type="submission" date="2023-05" db="EMBL/GenBank/DDBJ databases">
        <title>Novel species of genus Flectobacillus isolated from stream in China.</title>
        <authorList>
            <person name="Lu H."/>
        </authorList>
    </citation>
    <scope>NUCLEOTIDE SEQUENCE [LARGE SCALE GENOMIC DNA]</scope>
    <source>
        <strain evidence="1 2">KCTC 42575</strain>
    </source>
</reference>
<proteinExistence type="predicted"/>
<keyword evidence="2" id="KW-1185">Reference proteome</keyword>
<accession>A0ABT6YF02</accession>
<protein>
    <recommendedName>
        <fullName evidence="3">DUF4157 domain-containing protein</fullName>
    </recommendedName>
</protein>
<evidence type="ECO:0000313" key="1">
    <source>
        <dbReference type="EMBL" id="MDI9862017.1"/>
    </source>
</evidence>
<organism evidence="1 2">
    <name type="scientific">Flectobacillus roseus</name>
    <dbReference type="NCBI Taxonomy" id="502259"/>
    <lineage>
        <taxon>Bacteria</taxon>
        <taxon>Pseudomonadati</taxon>
        <taxon>Bacteroidota</taxon>
        <taxon>Cytophagia</taxon>
        <taxon>Cytophagales</taxon>
        <taxon>Flectobacillaceae</taxon>
        <taxon>Flectobacillus</taxon>
    </lineage>
</organism>
<comment type="caution">
    <text evidence="1">The sequence shown here is derived from an EMBL/GenBank/DDBJ whole genome shotgun (WGS) entry which is preliminary data.</text>
</comment>
<evidence type="ECO:0000313" key="2">
    <source>
        <dbReference type="Proteomes" id="UP001236507"/>
    </source>
</evidence>